<name>A0A1F5TBW9_9BACT</name>
<feature type="region of interest" description="Disordered" evidence="1">
    <location>
        <begin position="27"/>
        <end position="62"/>
    </location>
</feature>
<dbReference type="AlphaFoldDB" id="A0A1F5TBW9"/>
<accession>A0A1F5TBW9</accession>
<sequence>MRHAPRTSPPHVRACFRATTIDARGRAYERATEPPSPLFKGEHWARGESEPFSRGNTGRGARAKGIQVASRLMAKATRFGGTKIPALTKPKEFKHK</sequence>
<evidence type="ECO:0000313" key="3">
    <source>
        <dbReference type="Proteomes" id="UP000178656"/>
    </source>
</evidence>
<reference evidence="2 3" key="1">
    <citation type="journal article" date="2016" name="Nat. Commun.">
        <title>Thousands of microbial genomes shed light on interconnected biogeochemical processes in an aquifer system.</title>
        <authorList>
            <person name="Anantharaman K."/>
            <person name="Brown C.T."/>
            <person name="Hug L.A."/>
            <person name="Sharon I."/>
            <person name="Castelle C.J."/>
            <person name="Probst A.J."/>
            <person name="Thomas B.C."/>
            <person name="Singh A."/>
            <person name="Wilkins M.J."/>
            <person name="Karaoz U."/>
            <person name="Brodie E.L."/>
            <person name="Williams K.H."/>
            <person name="Hubbard S.S."/>
            <person name="Banfield J.F."/>
        </authorList>
    </citation>
    <scope>NUCLEOTIDE SEQUENCE [LARGE SCALE GENOMIC DNA]</scope>
</reference>
<evidence type="ECO:0000256" key="1">
    <source>
        <dbReference type="SAM" id="MobiDB-lite"/>
    </source>
</evidence>
<dbReference type="EMBL" id="MFGM01000035">
    <property type="protein sequence ID" value="OGF36462.1"/>
    <property type="molecule type" value="Genomic_DNA"/>
</dbReference>
<protein>
    <submittedName>
        <fullName evidence="2">Uncharacterized protein</fullName>
    </submittedName>
</protein>
<evidence type="ECO:0000313" key="2">
    <source>
        <dbReference type="EMBL" id="OGF36462.1"/>
    </source>
</evidence>
<comment type="caution">
    <text evidence="2">The sequence shown here is derived from an EMBL/GenBank/DDBJ whole genome shotgun (WGS) entry which is preliminary data.</text>
</comment>
<feature type="compositionally biased region" description="Basic and acidic residues" evidence="1">
    <location>
        <begin position="40"/>
        <end position="51"/>
    </location>
</feature>
<organism evidence="2 3">
    <name type="scientific">Candidatus Falkowbacteria bacterium RIFOXYC2_FULL_48_21</name>
    <dbReference type="NCBI Taxonomy" id="1798005"/>
    <lineage>
        <taxon>Bacteria</taxon>
        <taxon>Candidatus Falkowiibacteriota</taxon>
    </lineage>
</organism>
<dbReference type="Proteomes" id="UP000178656">
    <property type="component" value="Unassembled WGS sequence"/>
</dbReference>
<gene>
    <name evidence="2" type="ORF">A2482_04130</name>
</gene>
<proteinExistence type="predicted"/>